<evidence type="ECO:0000313" key="2">
    <source>
        <dbReference type="Proteomes" id="UP000221165"/>
    </source>
</evidence>
<proteinExistence type="predicted"/>
<dbReference type="Proteomes" id="UP000221165">
    <property type="component" value="Unassembled WGS sequence"/>
</dbReference>
<accession>A0A2C6LGP6</accession>
<evidence type="ECO:0000313" key="1">
    <source>
        <dbReference type="EMBL" id="PHJ25653.1"/>
    </source>
</evidence>
<reference evidence="1 2" key="1">
    <citation type="journal article" date="2017" name="Int. J. Parasitol.">
        <title>The genome of the protozoan parasite Cystoisospora suis and a reverse vaccinology approach to identify vaccine candidates.</title>
        <authorList>
            <person name="Palmieri N."/>
            <person name="Shrestha A."/>
            <person name="Ruttkowski B."/>
            <person name="Beck T."/>
            <person name="Vogl C."/>
            <person name="Tomley F."/>
            <person name="Blake D.P."/>
            <person name="Joachim A."/>
        </authorList>
    </citation>
    <scope>NUCLEOTIDE SEQUENCE [LARGE SCALE GENOMIC DNA]</scope>
    <source>
        <strain evidence="1 2">Wien I</strain>
    </source>
</reference>
<name>A0A2C6LGP6_9APIC</name>
<dbReference type="GeneID" id="94423918"/>
<dbReference type="RefSeq" id="XP_067927299.1">
    <property type="nucleotide sequence ID" value="XM_068060707.1"/>
</dbReference>
<dbReference type="EMBL" id="MIGC01000186">
    <property type="protein sequence ID" value="PHJ25653.1"/>
    <property type="molecule type" value="Genomic_DNA"/>
</dbReference>
<gene>
    <name evidence="1" type="ORF">CSUI_000473</name>
</gene>
<keyword evidence="2" id="KW-1185">Reference proteome</keyword>
<dbReference type="AlphaFoldDB" id="A0A2C6LGP6"/>
<organism evidence="1 2">
    <name type="scientific">Cystoisospora suis</name>
    <dbReference type="NCBI Taxonomy" id="483139"/>
    <lineage>
        <taxon>Eukaryota</taxon>
        <taxon>Sar</taxon>
        <taxon>Alveolata</taxon>
        <taxon>Apicomplexa</taxon>
        <taxon>Conoidasida</taxon>
        <taxon>Coccidia</taxon>
        <taxon>Eucoccidiorida</taxon>
        <taxon>Eimeriorina</taxon>
        <taxon>Sarcocystidae</taxon>
        <taxon>Cystoisospora</taxon>
    </lineage>
</organism>
<sequence>MRISRLGAQSACSYDPEDTWTWLVSLPLSFLNGVLPFGPKNWTHVLMQECAVISCGVLLVLLAQRLVSHYRIEMTWQKFLQHLEVTLTEQDVQVSAVQQSIRSALSVSEFSQRLTRRHTFELFKVLYLRPDRFRLQDLDAIASELAALGLAVDLLAVRAQTKRYRQKRKSANSMASGVEACRVGSGRAWRQFLLHATSLIRPLFHAAQDAIEAIFYDPACSLVALFI</sequence>
<comment type="caution">
    <text evidence="1">The sequence shown here is derived from an EMBL/GenBank/DDBJ whole genome shotgun (WGS) entry which is preliminary data.</text>
</comment>
<dbReference type="VEuPathDB" id="ToxoDB:CSUI_000473"/>
<protein>
    <submittedName>
        <fullName evidence="1">Uncharacterized protein</fullName>
    </submittedName>
</protein>